<dbReference type="InterPro" id="IPR001647">
    <property type="entry name" value="HTH_TetR"/>
</dbReference>
<dbReference type="Pfam" id="PF13977">
    <property type="entry name" value="TetR_C_6"/>
    <property type="match status" value="1"/>
</dbReference>
<dbReference type="InterPro" id="IPR039538">
    <property type="entry name" value="BetI_C"/>
</dbReference>
<comment type="caution">
    <text evidence="7">The sequence shown here is derived from an EMBL/GenBank/DDBJ whole genome shotgun (WGS) entry which is preliminary data.</text>
</comment>
<feature type="domain" description="HTH tetR-type" evidence="6">
    <location>
        <begin position="15"/>
        <end position="75"/>
    </location>
</feature>
<dbReference type="SUPFAM" id="SSF48498">
    <property type="entry name" value="Tetracyclin repressor-like, C-terminal domain"/>
    <property type="match status" value="1"/>
</dbReference>
<name>A0ABN2JWT1_9ACTN</name>
<accession>A0ABN2JWT1</accession>
<keyword evidence="2" id="KW-0805">Transcription regulation</keyword>
<evidence type="ECO:0000256" key="5">
    <source>
        <dbReference type="PROSITE-ProRule" id="PRU00335"/>
    </source>
</evidence>
<organism evidence="7 8">
    <name type="scientific">Aeromicrobium alkaliterrae</name>
    <dbReference type="NCBI Taxonomy" id="302168"/>
    <lineage>
        <taxon>Bacteria</taxon>
        <taxon>Bacillati</taxon>
        <taxon>Actinomycetota</taxon>
        <taxon>Actinomycetes</taxon>
        <taxon>Propionibacteriales</taxon>
        <taxon>Nocardioidaceae</taxon>
        <taxon>Aeromicrobium</taxon>
    </lineage>
</organism>
<protein>
    <submittedName>
        <fullName evidence="7">TetR/AcrR family transcriptional regulator</fullName>
    </submittedName>
</protein>
<dbReference type="PRINTS" id="PR00455">
    <property type="entry name" value="HTHTETR"/>
</dbReference>
<evidence type="ECO:0000256" key="3">
    <source>
        <dbReference type="ARBA" id="ARBA00023125"/>
    </source>
</evidence>
<evidence type="ECO:0000256" key="4">
    <source>
        <dbReference type="ARBA" id="ARBA00023163"/>
    </source>
</evidence>
<dbReference type="PROSITE" id="PS50977">
    <property type="entry name" value="HTH_TETR_2"/>
    <property type="match status" value="1"/>
</dbReference>
<dbReference type="InterPro" id="IPR036271">
    <property type="entry name" value="Tet_transcr_reg_TetR-rel_C_sf"/>
</dbReference>
<keyword evidence="1" id="KW-0678">Repressor</keyword>
<dbReference type="EMBL" id="BAAAME010000004">
    <property type="protein sequence ID" value="GAA1741662.1"/>
    <property type="molecule type" value="Genomic_DNA"/>
</dbReference>
<dbReference type="Proteomes" id="UP001501057">
    <property type="component" value="Unassembled WGS sequence"/>
</dbReference>
<dbReference type="Gene3D" id="1.10.357.10">
    <property type="entry name" value="Tetracycline Repressor, domain 2"/>
    <property type="match status" value="1"/>
</dbReference>
<evidence type="ECO:0000313" key="8">
    <source>
        <dbReference type="Proteomes" id="UP001501057"/>
    </source>
</evidence>
<dbReference type="PANTHER" id="PTHR47506">
    <property type="entry name" value="TRANSCRIPTIONAL REGULATORY PROTEIN"/>
    <property type="match status" value="1"/>
</dbReference>
<dbReference type="PANTHER" id="PTHR47506:SF6">
    <property type="entry name" value="HTH-TYPE TRANSCRIPTIONAL REPRESSOR NEMR"/>
    <property type="match status" value="1"/>
</dbReference>
<evidence type="ECO:0000256" key="2">
    <source>
        <dbReference type="ARBA" id="ARBA00023015"/>
    </source>
</evidence>
<keyword evidence="3 5" id="KW-0238">DNA-binding</keyword>
<evidence type="ECO:0000259" key="6">
    <source>
        <dbReference type="PROSITE" id="PS50977"/>
    </source>
</evidence>
<feature type="DNA-binding region" description="H-T-H motif" evidence="5">
    <location>
        <begin position="38"/>
        <end position="57"/>
    </location>
</feature>
<evidence type="ECO:0000313" key="7">
    <source>
        <dbReference type="EMBL" id="GAA1741662.1"/>
    </source>
</evidence>
<dbReference type="Pfam" id="PF00440">
    <property type="entry name" value="TetR_N"/>
    <property type="match status" value="1"/>
</dbReference>
<sequence>MTVDGTRITRAERQAQTRERLVEVARDLFLTEGYAATPLDKVAVTAGFSKGAVYSNFAGKEELCLAVLDSLHAEQIEGIVEAFSARTDLDSRIDAFVEWARKSVGSPRYTALEVEFAAAARHSPFVASELVKRHRDMRTMAAGLIAQIAEEEGIELALTPEQAATSLLSLGIGMGAMRSLDASIDVGVFAPAIRSLMRPKGR</sequence>
<dbReference type="InterPro" id="IPR009057">
    <property type="entry name" value="Homeodomain-like_sf"/>
</dbReference>
<keyword evidence="4" id="KW-0804">Transcription</keyword>
<evidence type="ECO:0000256" key="1">
    <source>
        <dbReference type="ARBA" id="ARBA00022491"/>
    </source>
</evidence>
<dbReference type="SUPFAM" id="SSF46689">
    <property type="entry name" value="Homeodomain-like"/>
    <property type="match status" value="1"/>
</dbReference>
<reference evidence="7 8" key="1">
    <citation type="journal article" date="2019" name="Int. J. Syst. Evol. Microbiol.">
        <title>The Global Catalogue of Microorganisms (GCM) 10K type strain sequencing project: providing services to taxonomists for standard genome sequencing and annotation.</title>
        <authorList>
            <consortium name="The Broad Institute Genomics Platform"/>
            <consortium name="The Broad Institute Genome Sequencing Center for Infectious Disease"/>
            <person name="Wu L."/>
            <person name="Ma J."/>
        </authorList>
    </citation>
    <scope>NUCLEOTIDE SEQUENCE [LARGE SCALE GENOMIC DNA]</scope>
    <source>
        <strain evidence="7 8">JCM 13518</strain>
    </source>
</reference>
<keyword evidence="8" id="KW-1185">Reference proteome</keyword>
<dbReference type="RefSeq" id="WP_344201380.1">
    <property type="nucleotide sequence ID" value="NZ_BAAAME010000004.1"/>
</dbReference>
<proteinExistence type="predicted"/>
<gene>
    <name evidence="7" type="ORF">GCM10009710_22290</name>
</gene>